<keyword evidence="9" id="KW-0694">RNA-binding</keyword>
<evidence type="ECO:0000256" key="6">
    <source>
        <dbReference type="ARBA" id="ARBA00022664"/>
    </source>
</evidence>
<evidence type="ECO:0000256" key="5">
    <source>
        <dbReference type="ARBA" id="ARBA00022490"/>
    </source>
</evidence>
<evidence type="ECO:0000313" key="17">
    <source>
        <dbReference type="Proteomes" id="UP000289340"/>
    </source>
</evidence>
<feature type="compositionally biased region" description="Polar residues" evidence="13">
    <location>
        <begin position="445"/>
        <end position="459"/>
    </location>
</feature>
<proteinExistence type="inferred from homology"/>
<dbReference type="Pfam" id="PF09405">
    <property type="entry name" value="Btz"/>
    <property type="match status" value="1"/>
</dbReference>
<evidence type="ECO:0000256" key="13">
    <source>
        <dbReference type="SAM" id="MobiDB-lite"/>
    </source>
</evidence>
<dbReference type="EMBL" id="QZWG01000015">
    <property type="protein sequence ID" value="RZB62448.1"/>
    <property type="molecule type" value="Genomic_DNA"/>
</dbReference>
<feature type="region of interest" description="Disordered" evidence="13">
    <location>
        <begin position="616"/>
        <end position="658"/>
    </location>
</feature>
<dbReference type="GO" id="GO:0006417">
    <property type="term" value="P:regulation of translation"/>
    <property type="evidence" value="ECO:0007669"/>
    <property type="project" value="UniProtKB-KW"/>
</dbReference>
<dbReference type="PANTHER" id="PTHR46837">
    <property type="entry name" value="PROTEIN MLN51 HOMOLOG"/>
    <property type="match status" value="1"/>
</dbReference>
<feature type="compositionally biased region" description="Polar residues" evidence="13">
    <location>
        <begin position="254"/>
        <end position="271"/>
    </location>
</feature>
<keyword evidence="7" id="KW-0509">mRNA transport</keyword>
<feature type="region of interest" description="Disordered" evidence="13">
    <location>
        <begin position="1"/>
        <end position="143"/>
    </location>
</feature>
<protein>
    <submittedName>
        <fullName evidence="15">Protein MLN51-like isoform A</fullName>
    </submittedName>
    <submittedName>
        <fullName evidence="16">Protein MLN51-like isoform B</fullName>
    </submittedName>
</protein>
<dbReference type="Proteomes" id="UP000289340">
    <property type="component" value="Chromosome 15"/>
</dbReference>
<feature type="compositionally biased region" description="Polar residues" evidence="13">
    <location>
        <begin position="278"/>
        <end position="292"/>
    </location>
</feature>
<dbReference type="GO" id="GO:0035145">
    <property type="term" value="C:exon-exon junction complex"/>
    <property type="evidence" value="ECO:0007669"/>
    <property type="project" value="InterPro"/>
</dbReference>
<comment type="caution">
    <text evidence="16">The sequence shown here is derived from an EMBL/GenBank/DDBJ whole genome shotgun (WGS) entry which is preliminary data.</text>
</comment>
<dbReference type="GO" id="GO:0003729">
    <property type="term" value="F:mRNA binding"/>
    <property type="evidence" value="ECO:0007669"/>
    <property type="project" value="InterPro"/>
</dbReference>
<feature type="compositionally biased region" description="Basic and acidic residues" evidence="13">
    <location>
        <begin position="38"/>
        <end position="55"/>
    </location>
</feature>
<evidence type="ECO:0000256" key="11">
    <source>
        <dbReference type="ARBA" id="ARBA00023187"/>
    </source>
</evidence>
<name>A0A445GMH5_GLYSO</name>
<evidence type="ECO:0000256" key="12">
    <source>
        <dbReference type="ARBA" id="ARBA00023242"/>
    </source>
</evidence>
<feature type="region of interest" description="Disordered" evidence="13">
    <location>
        <begin position="155"/>
        <end position="299"/>
    </location>
</feature>
<keyword evidence="4" id="KW-0813">Transport</keyword>
<feature type="compositionally biased region" description="Basic residues" evidence="13">
    <location>
        <begin position="159"/>
        <end position="168"/>
    </location>
</feature>
<keyword evidence="5" id="KW-0963">Cytoplasm</keyword>
<dbReference type="GO" id="GO:0051028">
    <property type="term" value="P:mRNA transport"/>
    <property type="evidence" value="ECO:0007669"/>
    <property type="project" value="UniProtKB-KW"/>
</dbReference>
<evidence type="ECO:0000256" key="2">
    <source>
        <dbReference type="ARBA" id="ARBA00004496"/>
    </source>
</evidence>
<dbReference type="InterPro" id="IPR044796">
    <property type="entry name" value="MLN51_plant"/>
</dbReference>
<dbReference type="SMART" id="SM01044">
    <property type="entry name" value="Btz"/>
    <property type="match status" value="1"/>
</dbReference>
<gene>
    <name evidence="16" type="ORF">D0Y65_039655</name>
</gene>
<evidence type="ECO:0000256" key="7">
    <source>
        <dbReference type="ARBA" id="ARBA00022816"/>
    </source>
</evidence>
<dbReference type="GO" id="GO:0008380">
    <property type="term" value="P:RNA splicing"/>
    <property type="evidence" value="ECO:0007669"/>
    <property type="project" value="UniProtKB-KW"/>
</dbReference>
<accession>A0A445GMH5</accession>
<feature type="compositionally biased region" description="Polar residues" evidence="13">
    <location>
        <begin position="467"/>
        <end position="486"/>
    </location>
</feature>
<comment type="similarity">
    <text evidence="3">Belongs to the CASC3 family.</text>
</comment>
<feature type="region of interest" description="Disordered" evidence="13">
    <location>
        <begin position="385"/>
        <end position="419"/>
    </location>
</feature>
<dbReference type="PANTHER" id="PTHR46837:SF5">
    <property type="entry name" value="PROTEIN MLN51 HOMOLOG"/>
    <property type="match status" value="1"/>
</dbReference>
<dbReference type="GO" id="GO:0000184">
    <property type="term" value="P:nuclear-transcribed mRNA catabolic process, nonsense-mediated decay"/>
    <property type="evidence" value="ECO:0007669"/>
    <property type="project" value="UniProtKB-KW"/>
</dbReference>
<evidence type="ECO:0000256" key="8">
    <source>
        <dbReference type="ARBA" id="ARBA00022845"/>
    </source>
</evidence>
<reference evidence="16 17" key="1">
    <citation type="submission" date="2018-09" db="EMBL/GenBank/DDBJ databases">
        <title>A high-quality reference genome of wild soybean provides a powerful tool to mine soybean genomes.</title>
        <authorList>
            <person name="Xie M."/>
            <person name="Chung C.Y.L."/>
            <person name="Li M.-W."/>
            <person name="Wong F.-L."/>
            <person name="Chan T.-F."/>
            <person name="Lam H.-M."/>
        </authorList>
    </citation>
    <scope>NUCLEOTIDE SEQUENCE [LARGE SCALE GENOMIC DNA]</scope>
    <source>
        <strain evidence="17">cv. W05</strain>
        <tissue evidence="16">Hypocotyl of etiolated seedlings</tissue>
    </source>
</reference>
<dbReference type="GO" id="GO:0005737">
    <property type="term" value="C:cytoplasm"/>
    <property type="evidence" value="ECO:0007669"/>
    <property type="project" value="UniProtKB-SubCell"/>
</dbReference>
<keyword evidence="10" id="KW-0866">Nonsense-mediated mRNA decay</keyword>
<dbReference type="InterPro" id="IPR018545">
    <property type="entry name" value="Btz_dom"/>
</dbReference>
<feature type="region of interest" description="Disordered" evidence="13">
    <location>
        <begin position="445"/>
        <end position="493"/>
    </location>
</feature>
<dbReference type="GO" id="GO:0006397">
    <property type="term" value="P:mRNA processing"/>
    <property type="evidence" value="ECO:0007669"/>
    <property type="project" value="UniProtKB-KW"/>
</dbReference>
<feature type="compositionally biased region" description="Basic and acidic residues" evidence="13">
    <location>
        <begin position="110"/>
        <end position="121"/>
    </location>
</feature>
<evidence type="ECO:0000256" key="1">
    <source>
        <dbReference type="ARBA" id="ARBA00004123"/>
    </source>
</evidence>
<feature type="domain" description="Btz" evidence="14">
    <location>
        <begin position="98"/>
        <end position="209"/>
    </location>
</feature>
<evidence type="ECO:0000313" key="16">
    <source>
        <dbReference type="EMBL" id="RZB62448.1"/>
    </source>
</evidence>
<evidence type="ECO:0000256" key="3">
    <source>
        <dbReference type="ARBA" id="ARBA00009548"/>
    </source>
</evidence>
<keyword evidence="6" id="KW-0507">mRNA processing</keyword>
<comment type="subcellular location">
    <subcellularLocation>
        <location evidence="2">Cytoplasm</location>
    </subcellularLocation>
    <subcellularLocation>
        <location evidence="1">Nucleus</location>
    </subcellularLocation>
</comment>
<organism evidence="16 17">
    <name type="scientific">Glycine soja</name>
    <name type="common">Wild soybean</name>
    <dbReference type="NCBI Taxonomy" id="3848"/>
    <lineage>
        <taxon>Eukaryota</taxon>
        <taxon>Viridiplantae</taxon>
        <taxon>Streptophyta</taxon>
        <taxon>Embryophyta</taxon>
        <taxon>Tracheophyta</taxon>
        <taxon>Spermatophyta</taxon>
        <taxon>Magnoliopsida</taxon>
        <taxon>eudicotyledons</taxon>
        <taxon>Gunneridae</taxon>
        <taxon>Pentapetalae</taxon>
        <taxon>rosids</taxon>
        <taxon>fabids</taxon>
        <taxon>Fabales</taxon>
        <taxon>Fabaceae</taxon>
        <taxon>Papilionoideae</taxon>
        <taxon>50 kb inversion clade</taxon>
        <taxon>NPAAA clade</taxon>
        <taxon>indigoferoid/millettioid clade</taxon>
        <taxon>Phaseoleae</taxon>
        <taxon>Glycine</taxon>
        <taxon>Glycine subgen. Soja</taxon>
    </lineage>
</organism>
<feature type="compositionally biased region" description="Acidic residues" evidence="13">
    <location>
        <begin position="64"/>
        <end position="94"/>
    </location>
</feature>
<evidence type="ECO:0000256" key="10">
    <source>
        <dbReference type="ARBA" id="ARBA00023161"/>
    </source>
</evidence>
<feature type="compositionally biased region" description="Basic and acidic residues" evidence="13">
    <location>
        <begin position="169"/>
        <end position="199"/>
    </location>
</feature>
<keyword evidence="11" id="KW-0508">mRNA splicing</keyword>
<dbReference type="AlphaFoldDB" id="A0A445GMH5"/>
<sequence length="704" mass="75972">MATATEGVEYESDPEEATRSLAMRRRREASDDEETDADADRRDATSDRRITHSVDSDGEGGVADYDDEEDLEEEEEAVEEEEEEVEEEDLEEEERSEHEYEGGANGTVVKDSDDADVKALLEESGNGDEEEKKENEPFAVPTAGAFYMHDDRFRDNAGARHRRMRGGRRLWESKDDRKWGHDKFEEITLQERHYKEGRRPSKGNFRGRGGKTRGVDRSGGYVRGNRKGYDNRGNQTQAPKSIVRGRGPRRYEPTSKNNDSASQVQNKQSGKQPEKTSHASSGKTFAPVSNSEPDPVPAKKQVFASSLNYASPPFYPSSSSNKDLSVAPKGDVQTCGTGRNVRSGVVNDGFLVQQNSALLRGKNVVDHVSMEKLYIDGPGAPSAGKAFNNMHIPPPGSSGVNASQSAHPRGHGRGGAVPVQMNYQPVTSHNQVSKIDPTQLQAIQRTAPGQTSPSLQTPAPQVGNRPGSGSQASSPPKTSNTISSLDSGEIDAASDTSKLKGALVGKGRGAPQGSSGRGSFVYGGAMGTAGNISGSHGDQNFPTFLPVMQFGGQHPGGIGVPAVGMAFPGYVAQPQLGLGNSEMTWLPVLTGAAGALGATYCPPYLTVDGYHARQSGQTSATSTSSKENNVNKANNEWKPPQKSEPVNDEFGQRQNKPRRQVDLRKHFHILRDEFWAMKCLLPLGPLSSSLGSGVLWAAICFKNF</sequence>
<keyword evidence="8" id="KW-0810">Translation regulation</keyword>
<evidence type="ECO:0000256" key="9">
    <source>
        <dbReference type="ARBA" id="ARBA00022884"/>
    </source>
</evidence>
<keyword evidence="12" id="KW-0539">Nucleus</keyword>
<keyword evidence="17" id="KW-1185">Reference proteome</keyword>
<evidence type="ECO:0000256" key="4">
    <source>
        <dbReference type="ARBA" id="ARBA00022448"/>
    </source>
</evidence>
<evidence type="ECO:0000313" key="15">
    <source>
        <dbReference type="EMBL" id="RZB62447.1"/>
    </source>
</evidence>
<dbReference type="EMBL" id="QZWG01000015">
    <property type="protein sequence ID" value="RZB62447.1"/>
    <property type="molecule type" value="Genomic_DNA"/>
</dbReference>
<evidence type="ECO:0000259" key="14">
    <source>
        <dbReference type="SMART" id="SM01044"/>
    </source>
</evidence>